<dbReference type="RefSeq" id="WP_116241970.1">
    <property type="nucleotide sequence ID" value="NZ_QUAB01000040.1"/>
</dbReference>
<dbReference type="InterPro" id="IPR017938">
    <property type="entry name" value="Riboflavin_synthase-like_b-brl"/>
</dbReference>
<dbReference type="SUPFAM" id="SSF63380">
    <property type="entry name" value="Riboflavin synthase domain-like"/>
    <property type="match status" value="1"/>
</dbReference>
<reference evidence="3 4" key="1">
    <citation type="submission" date="2018-08" db="EMBL/GenBank/DDBJ databases">
        <title>Isolation, diversity and antifungal activity of Actinobacteria from cow dung.</title>
        <authorList>
            <person name="Ling L."/>
        </authorList>
    </citation>
    <scope>NUCLEOTIDE SEQUENCE [LARGE SCALE GENOMIC DNA]</scope>
    <source>
        <strain evidence="3 4">NEAU-LLE</strain>
    </source>
</reference>
<dbReference type="Gene3D" id="2.40.30.10">
    <property type="entry name" value="Translation factors"/>
    <property type="match status" value="1"/>
</dbReference>
<feature type="domain" description="FAD-binding FR-type" evidence="2">
    <location>
        <begin position="6"/>
        <end position="139"/>
    </location>
</feature>
<dbReference type="InterPro" id="IPR039374">
    <property type="entry name" value="SIP_fam"/>
</dbReference>
<accession>A0A371NUQ9</accession>
<dbReference type="InterPro" id="IPR007037">
    <property type="entry name" value="SIP_rossman_dom"/>
</dbReference>
<proteinExistence type="predicted"/>
<organism evidence="3 4">
    <name type="scientific">Microbacterium bovistercoris</name>
    <dbReference type="NCBI Taxonomy" id="2293570"/>
    <lineage>
        <taxon>Bacteria</taxon>
        <taxon>Bacillati</taxon>
        <taxon>Actinomycetota</taxon>
        <taxon>Actinomycetes</taxon>
        <taxon>Micrococcales</taxon>
        <taxon>Microbacteriaceae</taxon>
        <taxon>Microbacterium</taxon>
    </lineage>
</organism>
<dbReference type="PANTHER" id="PTHR30157">
    <property type="entry name" value="FERRIC REDUCTASE, NADPH-DEPENDENT"/>
    <property type="match status" value="1"/>
</dbReference>
<evidence type="ECO:0000313" key="3">
    <source>
        <dbReference type="EMBL" id="REJ05686.1"/>
    </source>
</evidence>
<dbReference type="CDD" id="cd06193">
    <property type="entry name" value="siderophore_interacting"/>
    <property type="match status" value="1"/>
</dbReference>
<evidence type="ECO:0000259" key="2">
    <source>
        <dbReference type="PROSITE" id="PS51384"/>
    </source>
</evidence>
<comment type="caution">
    <text evidence="3">The sequence shown here is derived from an EMBL/GenBank/DDBJ whole genome shotgun (WGS) entry which is preliminary data.</text>
</comment>
<feature type="compositionally biased region" description="Low complexity" evidence="1">
    <location>
        <begin position="226"/>
        <end position="235"/>
    </location>
</feature>
<sequence>MSHPAYRTYSTTVARISALSPNFTRITLRGDDLEHFATDGLDQRIKLIIPFADGTITDVGQFDPSEEMYGWYRRWRELPDEQRNPIRTYTVRAVRPAAREIDVDFVLHGTEGPASAWATGAQVGDPLFVVGPDARAEERGGLEWKPGDAGTVLIAGDETAAPAICAIVESLPTHVSGEVFIEVPSTDDALALDCPDSVQVTWLGRDGAPHGERLTSAVHAWGTRRASAASASPASVPERAKRDEGPASEENDDILWEVPEAASGTEYAWLAGEAGTITSLRRHLVRDLSIDRRSVAFMGYWRTGRAEAS</sequence>
<feature type="region of interest" description="Disordered" evidence="1">
    <location>
        <begin position="226"/>
        <end position="254"/>
    </location>
</feature>
<dbReference type="OrthoDB" id="3291337at2"/>
<dbReference type="Pfam" id="PF04954">
    <property type="entry name" value="SIP"/>
    <property type="match status" value="1"/>
</dbReference>
<keyword evidence="4" id="KW-1185">Reference proteome</keyword>
<dbReference type="GO" id="GO:0016491">
    <property type="term" value="F:oxidoreductase activity"/>
    <property type="evidence" value="ECO:0007669"/>
    <property type="project" value="InterPro"/>
</dbReference>
<dbReference type="InterPro" id="IPR017927">
    <property type="entry name" value="FAD-bd_FR_type"/>
</dbReference>
<gene>
    <name evidence="3" type="ORF">DY023_08825</name>
</gene>
<protein>
    <submittedName>
        <fullName evidence="3">Siderophore-interacting protein</fullName>
    </submittedName>
</protein>
<evidence type="ECO:0000256" key="1">
    <source>
        <dbReference type="SAM" id="MobiDB-lite"/>
    </source>
</evidence>
<dbReference type="PROSITE" id="PS51384">
    <property type="entry name" value="FAD_FR"/>
    <property type="match status" value="1"/>
</dbReference>
<name>A0A371NUQ9_9MICO</name>
<dbReference type="Proteomes" id="UP000262172">
    <property type="component" value="Unassembled WGS sequence"/>
</dbReference>
<evidence type="ECO:0000313" key="4">
    <source>
        <dbReference type="Proteomes" id="UP000262172"/>
    </source>
</evidence>
<dbReference type="AlphaFoldDB" id="A0A371NUQ9"/>
<dbReference type="EMBL" id="QUAB01000040">
    <property type="protein sequence ID" value="REJ05686.1"/>
    <property type="molecule type" value="Genomic_DNA"/>
</dbReference>
<dbReference type="Gene3D" id="3.40.50.80">
    <property type="entry name" value="Nucleotide-binding domain of ferredoxin-NADP reductase (FNR) module"/>
    <property type="match status" value="1"/>
</dbReference>
<dbReference type="PANTHER" id="PTHR30157:SF0">
    <property type="entry name" value="NADPH-DEPENDENT FERRIC-CHELATE REDUCTASE"/>
    <property type="match status" value="1"/>
</dbReference>
<dbReference type="InterPro" id="IPR039261">
    <property type="entry name" value="FNR_nucleotide-bd"/>
</dbReference>
<dbReference type="InterPro" id="IPR013113">
    <property type="entry name" value="SIP_FAD-bd"/>
</dbReference>
<dbReference type="Pfam" id="PF08021">
    <property type="entry name" value="FAD_binding_9"/>
    <property type="match status" value="1"/>
</dbReference>